<dbReference type="PANTHER" id="PTHR43270">
    <property type="entry name" value="BETA-ALA-HIS DIPEPTIDASE"/>
    <property type="match status" value="1"/>
</dbReference>
<comment type="caution">
    <text evidence="7">The sequence shown here is derived from an EMBL/GenBank/DDBJ whole genome shotgun (WGS) entry which is preliminary data.</text>
</comment>
<evidence type="ECO:0008006" key="9">
    <source>
        <dbReference type="Google" id="ProtNLM"/>
    </source>
</evidence>
<keyword evidence="3" id="KW-0479">Metal-binding</keyword>
<keyword evidence="4" id="KW-0378">Hydrolase</keyword>
<comment type="similarity">
    <text evidence="1">Belongs to the peptidase M20A family.</text>
</comment>
<dbReference type="Pfam" id="PF01546">
    <property type="entry name" value="Peptidase_M20"/>
    <property type="match status" value="1"/>
</dbReference>
<dbReference type="PIRSF" id="PIRSF037237">
    <property type="entry name" value="Peptidase_WD_repeats_DUG2"/>
    <property type="match status" value="1"/>
</dbReference>
<feature type="repeat" description="WD" evidence="5">
    <location>
        <begin position="107"/>
        <end position="148"/>
    </location>
</feature>
<dbReference type="OrthoDB" id="7832001at2759"/>
<dbReference type="AlphaFoldDB" id="A0A178ZA26"/>
<feature type="compositionally biased region" description="Low complexity" evidence="6">
    <location>
        <begin position="854"/>
        <end position="870"/>
    </location>
</feature>
<dbReference type="STRING" id="1367422.A0A178ZA26"/>
<dbReference type="Gene3D" id="2.130.10.10">
    <property type="entry name" value="YVTN repeat-like/Quinoprotein amine dehydrogenase"/>
    <property type="match status" value="2"/>
</dbReference>
<keyword evidence="5" id="KW-0853">WD repeat</keyword>
<feature type="region of interest" description="Disordered" evidence="6">
    <location>
        <begin position="826"/>
        <end position="887"/>
    </location>
</feature>
<dbReference type="InterPro" id="IPR051458">
    <property type="entry name" value="Cyt/Met_Dipeptidase"/>
</dbReference>
<dbReference type="PROSITE" id="PS50294">
    <property type="entry name" value="WD_REPEATS_REGION"/>
    <property type="match status" value="1"/>
</dbReference>
<dbReference type="RefSeq" id="XP_018689678.1">
    <property type="nucleotide sequence ID" value="XM_018840997.1"/>
</dbReference>
<dbReference type="GO" id="GO:0046872">
    <property type="term" value="F:metal ion binding"/>
    <property type="evidence" value="ECO:0007669"/>
    <property type="project" value="UniProtKB-KW"/>
</dbReference>
<keyword evidence="2" id="KW-0645">Protease</keyword>
<dbReference type="SMART" id="SM00320">
    <property type="entry name" value="WD40"/>
    <property type="match status" value="6"/>
</dbReference>
<sequence>MCQIGDSEPQLRPSPSPWEEDPENGSPHKSHSHSAASSESDGLDPSDEGITSGSEEQRTPVKLPLHQIKAPGSVQALAVDDDVIFAGTQGGDIVVWSLETYELLATVPAHKESVLNLTLSDDKTLLFSAGADAIVNVWSSESLQRLYSIYSHFEIGDVFCVVHSTKIQTLFWGAQNASIQWYKLSTDTAVKFPTSALSPGSRKHRFFDSLGPGGTANVVADEGATNGLSNQGGRVLTAPSCNYLPYAHKSYIYSMLLVKGLFTPGKDEEVLITGAGDGVIKLWSIDDLAESGPKQITKFKNADSNVLSLSYRGSFLYAGLSDGRAHIYNLASNQLVQKLQVGHGDVSQILVSPESILCGTSQGWIKRYDDHFAELESWQAAAGKILAMGLTTTPDHDMLVTGGNDSVVSFWSGKPGSHDSAATSARSNDELVNALREFVAYRTVALNPMCVRDCHEAVTFLRKKCNAFGATTRLLSPQEGVDPILLARFPASKPGKSTRSILFYGHYDVVDAELDASSSNPTWNGDPFVLQPLDSFLYGRGVTDNKGPILAAIYAVADLVQHGSLSCNVTFLLEGDEEAGSRGFRQTVQSAHDAIGPVDYILLSNSYWLDDHIPCLTFGMRGVIHASVTVTSNRPDLHSGMDGKSVQHEPLKDLTVLLAALVGPSATKVTIPHFYDTVDELSESEVKAYASITSSLLPGHPEIKNEKAFALSLMQRWRYPNLTVHRIEVPEAKTAVTISGSAKATLSIRIVPSQTAEQIAQSLTDYLHAEFAKLQSSNTLAVTITSRADPWLADVNSEIYTALKDAIIDVWNPDIAAHQQRAFKMSAGGNSNHNNAPDTDRAGVASTPPTKSRPAQAAASSSTAKTDPPTRTSHRRASSLATTGFFPPSTLPREPLFIREGGSIPAISFLEHEFNAPAAMFPMGQASDNAHLDNERMRVENLYKGREVLKRVFARL</sequence>
<feature type="region of interest" description="Disordered" evidence="6">
    <location>
        <begin position="1"/>
        <end position="60"/>
    </location>
</feature>
<dbReference type="InterPro" id="IPR001680">
    <property type="entry name" value="WD40_rpt"/>
</dbReference>
<dbReference type="PROSITE" id="PS00758">
    <property type="entry name" value="ARGE_DAPE_CPG2_1"/>
    <property type="match status" value="1"/>
</dbReference>
<dbReference type="InterPro" id="IPR017149">
    <property type="entry name" value="GSH_degradosome_Dug2"/>
</dbReference>
<dbReference type="GO" id="GO:0006751">
    <property type="term" value="P:glutathione catabolic process"/>
    <property type="evidence" value="ECO:0007669"/>
    <property type="project" value="InterPro"/>
</dbReference>
<dbReference type="Pfam" id="PF00400">
    <property type="entry name" value="WD40"/>
    <property type="match status" value="1"/>
</dbReference>
<gene>
    <name evidence="7" type="ORF">AYL99_09490</name>
</gene>
<reference evidence="7 8" key="1">
    <citation type="submission" date="2016-04" db="EMBL/GenBank/DDBJ databases">
        <title>Draft genome of Fonsecaea erecta CBS 125763.</title>
        <authorList>
            <person name="Weiss V.A."/>
            <person name="Vicente V.A."/>
            <person name="Raittz R.T."/>
            <person name="Moreno L.F."/>
            <person name="De Souza E.M."/>
            <person name="Pedrosa F.O."/>
            <person name="Steffens M.B."/>
            <person name="Faoro H."/>
            <person name="Tadra-Sfeir M.Z."/>
            <person name="Najafzadeh M.J."/>
            <person name="Felipe M.S."/>
            <person name="Teixeira M."/>
            <person name="Sun J."/>
            <person name="Xi L."/>
            <person name="Gomes R."/>
            <person name="De Azevedo C.M."/>
            <person name="Salgado C.G."/>
            <person name="Da Silva M.B."/>
            <person name="Nascimento M.F."/>
            <person name="Queiroz-Telles F."/>
            <person name="Attili D.S."/>
            <person name="Gorbushina A."/>
        </authorList>
    </citation>
    <scope>NUCLEOTIDE SEQUENCE [LARGE SCALE GENOMIC DNA]</scope>
    <source>
        <strain evidence="7 8">CBS 125763</strain>
    </source>
</reference>
<dbReference type="Gene3D" id="3.40.630.10">
    <property type="entry name" value="Zn peptidases"/>
    <property type="match status" value="2"/>
</dbReference>
<dbReference type="InterPro" id="IPR002933">
    <property type="entry name" value="Peptidase_M20"/>
</dbReference>
<evidence type="ECO:0000313" key="7">
    <source>
        <dbReference type="EMBL" id="OAP56311.1"/>
    </source>
</evidence>
<dbReference type="Gene3D" id="3.30.70.360">
    <property type="match status" value="1"/>
</dbReference>
<keyword evidence="8" id="KW-1185">Reference proteome</keyword>
<dbReference type="InterPro" id="IPR015943">
    <property type="entry name" value="WD40/YVTN_repeat-like_dom_sf"/>
</dbReference>
<dbReference type="Proteomes" id="UP000078343">
    <property type="component" value="Unassembled WGS sequence"/>
</dbReference>
<evidence type="ECO:0000256" key="4">
    <source>
        <dbReference type="ARBA" id="ARBA00022801"/>
    </source>
</evidence>
<dbReference type="GO" id="GO:0006508">
    <property type="term" value="P:proteolysis"/>
    <property type="evidence" value="ECO:0007669"/>
    <property type="project" value="UniProtKB-KW"/>
</dbReference>
<dbReference type="PANTHER" id="PTHR43270:SF8">
    <property type="entry name" value="DI- AND TRIPEPTIDASE DUG2-RELATED"/>
    <property type="match status" value="1"/>
</dbReference>
<organism evidence="7 8">
    <name type="scientific">Fonsecaea erecta</name>
    <dbReference type="NCBI Taxonomy" id="1367422"/>
    <lineage>
        <taxon>Eukaryota</taxon>
        <taxon>Fungi</taxon>
        <taxon>Dikarya</taxon>
        <taxon>Ascomycota</taxon>
        <taxon>Pezizomycotina</taxon>
        <taxon>Eurotiomycetes</taxon>
        <taxon>Chaetothyriomycetidae</taxon>
        <taxon>Chaetothyriales</taxon>
        <taxon>Herpotrichiellaceae</taxon>
        <taxon>Fonsecaea</taxon>
    </lineage>
</organism>
<name>A0A178ZA26_9EURO</name>
<evidence type="ECO:0000313" key="8">
    <source>
        <dbReference type="Proteomes" id="UP000078343"/>
    </source>
</evidence>
<dbReference type="GeneID" id="30013658"/>
<dbReference type="InterPro" id="IPR036322">
    <property type="entry name" value="WD40_repeat_dom_sf"/>
</dbReference>
<dbReference type="GO" id="GO:0008233">
    <property type="term" value="F:peptidase activity"/>
    <property type="evidence" value="ECO:0007669"/>
    <property type="project" value="UniProtKB-KW"/>
</dbReference>
<feature type="compositionally biased region" description="Polar residues" evidence="6">
    <location>
        <begin position="828"/>
        <end position="837"/>
    </location>
</feature>
<dbReference type="SUPFAM" id="SSF50978">
    <property type="entry name" value="WD40 repeat-like"/>
    <property type="match status" value="1"/>
</dbReference>
<evidence type="ECO:0000256" key="6">
    <source>
        <dbReference type="SAM" id="MobiDB-lite"/>
    </source>
</evidence>
<protein>
    <recommendedName>
        <fullName evidence="9">Peptidase M20 dimerisation domain-containing protein</fullName>
    </recommendedName>
</protein>
<accession>A0A178ZA26</accession>
<dbReference type="SUPFAM" id="SSF53187">
    <property type="entry name" value="Zn-dependent exopeptidases"/>
    <property type="match status" value="1"/>
</dbReference>
<proteinExistence type="inferred from homology"/>
<evidence type="ECO:0000256" key="5">
    <source>
        <dbReference type="PROSITE-ProRule" id="PRU00221"/>
    </source>
</evidence>
<dbReference type="PROSITE" id="PS50082">
    <property type="entry name" value="WD_REPEATS_2"/>
    <property type="match status" value="1"/>
</dbReference>
<evidence type="ECO:0000256" key="1">
    <source>
        <dbReference type="ARBA" id="ARBA00006247"/>
    </source>
</evidence>
<evidence type="ECO:0000256" key="2">
    <source>
        <dbReference type="ARBA" id="ARBA00022670"/>
    </source>
</evidence>
<dbReference type="InterPro" id="IPR001261">
    <property type="entry name" value="ArgE/DapE_CS"/>
</dbReference>
<dbReference type="EMBL" id="LVYI01000009">
    <property type="protein sequence ID" value="OAP56311.1"/>
    <property type="molecule type" value="Genomic_DNA"/>
</dbReference>
<evidence type="ECO:0000256" key="3">
    <source>
        <dbReference type="ARBA" id="ARBA00022723"/>
    </source>
</evidence>